<dbReference type="EMBL" id="JAMQGM010000019">
    <property type="protein sequence ID" value="MCM2577559.1"/>
    <property type="molecule type" value="Genomic_DNA"/>
</dbReference>
<protein>
    <submittedName>
        <fullName evidence="1">Uncharacterized protein</fullName>
    </submittedName>
</protein>
<reference evidence="1" key="1">
    <citation type="journal article" date="2023" name="Int. J. Syst. Evol. Microbiol.">
        <title>Streptomyces meridianus sp. nov. isolated from brackish water of the Tagus estuary in Alcochete, Portugal.</title>
        <authorList>
            <person name="Santos J.D.N."/>
            <person name="Klimek D."/>
            <person name="Calusinska M."/>
            <person name="Lobo Da Cunha A."/>
            <person name="Catita J."/>
            <person name="Goncalves H."/>
            <person name="Gonzalez I."/>
            <person name="Reyes F."/>
            <person name="Lage O.M."/>
        </authorList>
    </citation>
    <scope>NUCLEOTIDE SEQUENCE</scope>
    <source>
        <strain evidence="1">MTZ3.1</strain>
    </source>
</reference>
<organism evidence="1 2">
    <name type="scientific">Streptomyces meridianus</name>
    <dbReference type="NCBI Taxonomy" id="2938945"/>
    <lineage>
        <taxon>Bacteria</taxon>
        <taxon>Bacillati</taxon>
        <taxon>Actinomycetota</taxon>
        <taxon>Actinomycetes</taxon>
        <taxon>Kitasatosporales</taxon>
        <taxon>Streptomycetaceae</taxon>
        <taxon>Streptomyces</taxon>
    </lineage>
</organism>
<evidence type="ECO:0000313" key="1">
    <source>
        <dbReference type="EMBL" id="MCM2577559.1"/>
    </source>
</evidence>
<gene>
    <name evidence="1" type="ORF">M1E25_09360</name>
</gene>
<sequence length="59" mass="6269">MQGRIGQLMDCEGGLLQLRPLRGGREWDADPARVRLATPAERLRAGVAAANAASRGALK</sequence>
<comment type="caution">
    <text evidence="1">The sequence shown here is derived from an EMBL/GenBank/DDBJ whole genome shotgun (WGS) entry which is preliminary data.</text>
</comment>
<proteinExistence type="predicted"/>
<keyword evidence="2" id="KW-1185">Reference proteome</keyword>
<evidence type="ECO:0000313" key="2">
    <source>
        <dbReference type="Proteomes" id="UP001167160"/>
    </source>
</evidence>
<dbReference type="Proteomes" id="UP001167160">
    <property type="component" value="Unassembled WGS sequence"/>
</dbReference>
<name>A0ABT0X564_9ACTN</name>
<dbReference type="RefSeq" id="WP_251412658.1">
    <property type="nucleotide sequence ID" value="NZ_JAMQGM010000019.1"/>
</dbReference>
<accession>A0ABT0X564</accession>